<dbReference type="GO" id="GO:0006281">
    <property type="term" value="P:DNA repair"/>
    <property type="evidence" value="ECO:0007669"/>
    <property type="project" value="UniProtKB-KW"/>
</dbReference>
<evidence type="ECO:0000256" key="4">
    <source>
        <dbReference type="ARBA" id="ARBA00022722"/>
    </source>
</evidence>
<dbReference type="AlphaFoldDB" id="A0A9N9HWQ2"/>
<evidence type="ECO:0000256" key="10">
    <source>
        <dbReference type="ARBA" id="ARBA00022842"/>
    </source>
</evidence>
<dbReference type="InterPro" id="IPR008918">
    <property type="entry name" value="HhH2"/>
</dbReference>
<dbReference type="SUPFAM" id="SSF47807">
    <property type="entry name" value="5' to 3' exonuclease, C-terminal subdomain"/>
    <property type="match status" value="1"/>
</dbReference>
<reference evidence="16" key="1">
    <citation type="submission" date="2021-06" db="EMBL/GenBank/DDBJ databases">
        <authorList>
            <person name="Kallberg Y."/>
            <person name="Tangrot J."/>
            <person name="Rosling A."/>
        </authorList>
    </citation>
    <scope>NUCLEOTIDE SEQUENCE</scope>
    <source>
        <strain evidence="16">IN212</strain>
    </source>
</reference>
<dbReference type="GO" id="GO:0046872">
    <property type="term" value="F:metal ion binding"/>
    <property type="evidence" value="ECO:0007669"/>
    <property type="project" value="UniProtKB-KW"/>
</dbReference>
<dbReference type="SMART" id="SM00279">
    <property type="entry name" value="HhH2"/>
    <property type="match status" value="1"/>
</dbReference>
<dbReference type="GO" id="GO:0008409">
    <property type="term" value="F:5'-3' exonuclease activity"/>
    <property type="evidence" value="ECO:0007669"/>
    <property type="project" value="TreeGrafter"/>
</dbReference>
<comment type="caution">
    <text evidence="16">The sequence shown here is derived from an EMBL/GenBank/DDBJ whole genome shotgun (WGS) entry which is preliminary data.</text>
</comment>
<keyword evidence="17" id="KW-1185">Reference proteome</keyword>
<keyword evidence="4" id="KW-0540">Nuclease</keyword>
<dbReference type="GO" id="GO:0017108">
    <property type="term" value="F:5'-flap endonuclease activity"/>
    <property type="evidence" value="ECO:0007669"/>
    <property type="project" value="TreeGrafter"/>
</dbReference>
<feature type="non-terminal residue" evidence="16">
    <location>
        <position position="1"/>
    </location>
</feature>
<evidence type="ECO:0000256" key="13">
    <source>
        <dbReference type="ARBA" id="ARBA00023242"/>
    </source>
</evidence>
<dbReference type="Pfam" id="PF00867">
    <property type="entry name" value="XPG_I"/>
    <property type="match status" value="1"/>
</dbReference>
<evidence type="ECO:0000256" key="7">
    <source>
        <dbReference type="ARBA" id="ARBA00022763"/>
    </source>
</evidence>
<organism evidence="16 17">
    <name type="scientific">Racocetra fulgida</name>
    <dbReference type="NCBI Taxonomy" id="60492"/>
    <lineage>
        <taxon>Eukaryota</taxon>
        <taxon>Fungi</taxon>
        <taxon>Fungi incertae sedis</taxon>
        <taxon>Mucoromycota</taxon>
        <taxon>Glomeromycotina</taxon>
        <taxon>Glomeromycetes</taxon>
        <taxon>Diversisporales</taxon>
        <taxon>Gigasporaceae</taxon>
        <taxon>Racocetra</taxon>
    </lineage>
</organism>
<feature type="domain" description="XPG-I" evidence="15">
    <location>
        <begin position="151"/>
        <end position="221"/>
    </location>
</feature>
<dbReference type="CDD" id="cd09907">
    <property type="entry name" value="H3TH_FEN1-Euk"/>
    <property type="match status" value="1"/>
</dbReference>
<keyword evidence="6" id="KW-0255">Endonuclease</keyword>
<keyword evidence="7" id="KW-0227">DNA damage</keyword>
<dbReference type="InterPro" id="IPR036279">
    <property type="entry name" value="5-3_exonuclease_C_sf"/>
</dbReference>
<dbReference type="GO" id="GO:0006260">
    <property type="term" value="P:DNA replication"/>
    <property type="evidence" value="ECO:0007669"/>
    <property type="project" value="UniProtKB-KW"/>
</dbReference>
<dbReference type="OrthoDB" id="31113at2759"/>
<keyword evidence="13" id="KW-0539">Nucleus</keyword>
<dbReference type="PANTHER" id="PTHR11081">
    <property type="entry name" value="FLAP ENDONUCLEASE FAMILY MEMBER"/>
    <property type="match status" value="1"/>
</dbReference>
<dbReference type="PRINTS" id="PR00853">
    <property type="entry name" value="XPGRADSUPER"/>
</dbReference>
<keyword evidence="2" id="KW-0597">Phosphoprotein</keyword>
<keyword evidence="9" id="KW-0269">Exonuclease</keyword>
<evidence type="ECO:0000256" key="8">
    <source>
        <dbReference type="ARBA" id="ARBA00022801"/>
    </source>
</evidence>
<dbReference type="FunFam" id="1.10.150.20:FF:000009">
    <property type="entry name" value="Flap endonuclease 1"/>
    <property type="match status" value="1"/>
</dbReference>
<dbReference type="SUPFAM" id="SSF88723">
    <property type="entry name" value="PIN domain-like"/>
    <property type="match status" value="1"/>
</dbReference>
<evidence type="ECO:0000313" key="17">
    <source>
        <dbReference type="Proteomes" id="UP000789396"/>
    </source>
</evidence>
<dbReference type="Gene3D" id="3.40.50.1010">
    <property type="entry name" value="5'-nuclease"/>
    <property type="match status" value="1"/>
</dbReference>
<dbReference type="Gene3D" id="1.10.150.20">
    <property type="entry name" value="5' to 3' exonuclease, C-terminal subdomain"/>
    <property type="match status" value="1"/>
</dbReference>
<dbReference type="InterPro" id="IPR006086">
    <property type="entry name" value="XPG-I_dom"/>
</dbReference>
<keyword evidence="11" id="KW-0496">Mitochondrion</keyword>
<proteinExistence type="inferred from homology"/>
<dbReference type="PANTHER" id="PTHR11081:SF9">
    <property type="entry name" value="FLAP ENDONUCLEASE 1"/>
    <property type="match status" value="1"/>
</dbReference>
<keyword evidence="8" id="KW-0378">Hydrolase</keyword>
<evidence type="ECO:0000256" key="5">
    <source>
        <dbReference type="ARBA" id="ARBA00022723"/>
    </source>
</evidence>
<evidence type="ECO:0000256" key="14">
    <source>
        <dbReference type="ARBA" id="ARBA00034726"/>
    </source>
</evidence>
<accession>A0A9N9HWQ2</accession>
<sequence length="330" mass="37762">QVIESKSHNMEVMQKQQTQLIRLLLLIKEIATKSQARKTTIQTLSVERVKKIANLTDEQTFKKKYPNFKPLADDIKLRKEIKDMVNTALLANDKSFTKVQRRIAQMEYQLVESLLAGQLSNDLTLDIMKNLEKRTIKVTWKMYDECQEFLKAWGIPCITSEGYEAEALCASLTTHGLADASVSDDTDTILYGDGPVVRQFLTKQNPIQEVSPVKIRELLNLSRDEFIDLCILCGTDFSGTIRGIGPVKALEMIRSHGTIENIIPNLDSYNTYESDFMEEVKSARRIFKNPPTISLKYKKILKEREENVEFPKLLTKFQIDTTSNSHYTKG</sequence>
<name>A0A9N9HWQ2_9GLOM</name>
<evidence type="ECO:0000256" key="6">
    <source>
        <dbReference type="ARBA" id="ARBA00022759"/>
    </source>
</evidence>
<evidence type="ECO:0000256" key="11">
    <source>
        <dbReference type="ARBA" id="ARBA00023128"/>
    </source>
</evidence>
<gene>
    <name evidence="16" type="ORF">RFULGI_LOCUS10789</name>
</gene>
<dbReference type="SMART" id="SM00484">
    <property type="entry name" value="XPGI"/>
    <property type="match status" value="1"/>
</dbReference>
<dbReference type="GO" id="GO:0003677">
    <property type="term" value="F:DNA binding"/>
    <property type="evidence" value="ECO:0007669"/>
    <property type="project" value="InterPro"/>
</dbReference>
<dbReference type="Proteomes" id="UP000789396">
    <property type="component" value="Unassembled WGS sequence"/>
</dbReference>
<keyword evidence="5" id="KW-0479">Metal-binding</keyword>
<dbReference type="EMBL" id="CAJVPZ010022057">
    <property type="protein sequence ID" value="CAG8710080.1"/>
    <property type="molecule type" value="Genomic_DNA"/>
</dbReference>
<keyword evidence="3" id="KW-0235">DNA replication</keyword>
<keyword evidence="12" id="KW-0234">DNA repair</keyword>
<dbReference type="InterPro" id="IPR006084">
    <property type="entry name" value="XPG/Rad2"/>
</dbReference>
<evidence type="ECO:0000256" key="3">
    <source>
        <dbReference type="ARBA" id="ARBA00022705"/>
    </source>
</evidence>
<evidence type="ECO:0000256" key="12">
    <source>
        <dbReference type="ARBA" id="ARBA00023204"/>
    </source>
</evidence>
<protein>
    <submittedName>
        <fullName evidence="16">8970_t:CDS:1</fullName>
    </submittedName>
</protein>
<evidence type="ECO:0000313" key="16">
    <source>
        <dbReference type="EMBL" id="CAG8710080.1"/>
    </source>
</evidence>
<dbReference type="InterPro" id="IPR029060">
    <property type="entry name" value="PIN-like_dom_sf"/>
</dbReference>
<evidence type="ECO:0000256" key="1">
    <source>
        <dbReference type="ARBA" id="ARBA00001946"/>
    </source>
</evidence>
<evidence type="ECO:0000256" key="2">
    <source>
        <dbReference type="ARBA" id="ARBA00022553"/>
    </source>
</evidence>
<comment type="similarity">
    <text evidence="14">Belongs to the XPG/RAD2 endonuclease family. FEN1 subfamily.</text>
</comment>
<comment type="cofactor">
    <cofactor evidence="1">
        <name>Mg(2+)</name>
        <dbReference type="ChEBI" id="CHEBI:18420"/>
    </cofactor>
</comment>
<keyword evidence="10" id="KW-0460">Magnesium</keyword>
<evidence type="ECO:0000259" key="15">
    <source>
        <dbReference type="SMART" id="SM00484"/>
    </source>
</evidence>
<evidence type="ECO:0000256" key="9">
    <source>
        <dbReference type="ARBA" id="ARBA00022839"/>
    </source>
</evidence>